<keyword evidence="5" id="KW-1185">Reference proteome</keyword>
<dbReference type="PATRIC" id="fig|1158602.3.peg.2638"/>
<dbReference type="EMBL" id="ASWF01000003">
    <property type="protein sequence ID" value="EOT75758.1"/>
    <property type="molecule type" value="Genomic_DNA"/>
</dbReference>
<dbReference type="RefSeq" id="WP_010745846.1">
    <property type="nucleotide sequence ID" value="NZ_ASWF01000003.1"/>
</dbReference>
<evidence type="ECO:0000313" key="2">
    <source>
        <dbReference type="EMBL" id="EOH77065.1"/>
    </source>
</evidence>
<dbReference type="HOGENOM" id="CLU_163299_0_0_9"/>
<evidence type="ECO:0000313" key="5">
    <source>
        <dbReference type="Proteomes" id="UP000014158"/>
    </source>
</evidence>
<comment type="caution">
    <text evidence="2">The sequence shown here is derived from an EMBL/GenBank/DDBJ whole genome shotgun (WGS) entry which is preliminary data.</text>
</comment>
<dbReference type="Proteomes" id="UP000014158">
    <property type="component" value="Unassembled WGS sequence"/>
</dbReference>
<feature type="coiled-coil region" evidence="1">
    <location>
        <begin position="55"/>
        <end position="82"/>
    </location>
</feature>
<evidence type="ECO:0000256" key="1">
    <source>
        <dbReference type="SAM" id="Coils"/>
    </source>
</evidence>
<reference evidence="2 4" key="1">
    <citation type="submission" date="2013-02" db="EMBL/GenBank/DDBJ databases">
        <title>The Genome Sequence of Enterococcus raffinosus ATCC_49464.</title>
        <authorList>
            <consortium name="The Broad Institute Genome Sequencing Platform"/>
            <consortium name="The Broad Institute Genome Sequencing Center for Infectious Disease"/>
            <person name="Earl A.M."/>
            <person name="Gilmore M.S."/>
            <person name="Lebreton F."/>
            <person name="Walker B."/>
            <person name="Young S.K."/>
            <person name="Zeng Q."/>
            <person name="Gargeya S."/>
            <person name="Fitzgerald M."/>
            <person name="Haas B."/>
            <person name="Abouelleil A."/>
            <person name="Alvarado L."/>
            <person name="Arachchi H.M."/>
            <person name="Berlin A.M."/>
            <person name="Chapman S.B."/>
            <person name="Dewar J."/>
            <person name="Goldberg J."/>
            <person name="Griggs A."/>
            <person name="Gujja S."/>
            <person name="Hansen M."/>
            <person name="Howarth C."/>
            <person name="Imamovic A."/>
            <person name="Larimer J."/>
            <person name="McCowan C."/>
            <person name="Murphy C."/>
            <person name="Neiman D."/>
            <person name="Pearson M."/>
            <person name="Priest M."/>
            <person name="Roberts A."/>
            <person name="Saif S."/>
            <person name="Shea T."/>
            <person name="Sisk P."/>
            <person name="Sykes S."/>
            <person name="Wortman J."/>
            <person name="Nusbaum C."/>
            <person name="Birren B."/>
        </authorList>
    </citation>
    <scope>NUCLEOTIDE SEQUENCE [LARGE SCALE GENOMIC DNA]</scope>
    <source>
        <strain evidence="2 4">ATCC 49464</strain>
    </source>
</reference>
<protein>
    <recommendedName>
        <fullName evidence="6">Bacteriophage SP-beta YorD domain-containing protein</fullName>
    </recommendedName>
</protein>
<accession>R2R025</accession>
<dbReference type="EMBL" id="AJAL01000014">
    <property type="protein sequence ID" value="EOH77065.1"/>
    <property type="molecule type" value="Genomic_DNA"/>
</dbReference>
<name>R2R025_9ENTE</name>
<evidence type="ECO:0000313" key="3">
    <source>
        <dbReference type="EMBL" id="EOT75758.1"/>
    </source>
</evidence>
<dbReference type="eggNOG" id="ENOG5032Q2N">
    <property type="taxonomic scope" value="Bacteria"/>
</dbReference>
<dbReference type="AlphaFoldDB" id="R2R025"/>
<sequence>MKVWIQDELGYLKGYSIIPQETMIEVEADREPTDFTNWRYDGKKLIHDPENAPAVEESLTETEQLKKENEELRQRVDMSDEALLELADMVLSATAAMKGGN</sequence>
<dbReference type="Proteomes" id="UP000013877">
    <property type="component" value="Unassembled WGS sequence"/>
</dbReference>
<evidence type="ECO:0000313" key="4">
    <source>
        <dbReference type="Proteomes" id="UP000013877"/>
    </source>
</evidence>
<gene>
    <name evidence="3" type="ORF">I590_02582</name>
    <name evidence="2" type="ORF">UAK_02638</name>
</gene>
<evidence type="ECO:0008006" key="6">
    <source>
        <dbReference type="Google" id="ProtNLM"/>
    </source>
</evidence>
<proteinExistence type="predicted"/>
<organism evidence="2 4">
    <name type="scientific">Enterococcus raffinosus ATCC 49464</name>
    <dbReference type="NCBI Taxonomy" id="1158602"/>
    <lineage>
        <taxon>Bacteria</taxon>
        <taxon>Bacillati</taxon>
        <taxon>Bacillota</taxon>
        <taxon>Bacilli</taxon>
        <taxon>Lactobacillales</taxon>
        <taxon>Enterococcaceae</taxon>
        <taxon>Enterococcus</taxon>
    </lineage>
</organism>
<reference evidence="3 5" key="2">
    <citation type="submission" date="2013-03" db="EMBL/GenBank/DDBJ databases">
        <title>The Genome Sequence of Enterococcus raffinosus ATCC_49464 (PacBio/Illumina hybrid assembly).</title>
        <authorList>
            <consortium name="The Broad Institute Genomics Platform"/>
            <consortium name="The Broad Institute Genome Sequencing Center for Infectious Disease"/>
            <person name="Earl A."/>
            <person name="Russ C."/>
            <person name="Gilmore M."/>
            <person name="Surin D."/>
            <person name="Walker B."/>
            <person name="Young S."/>
            <person name="Zeng Q."/>
            <person name="Gargeya S."/>
            <person name="Fitzgerald M."/>
            <person name="Haas B."/>
            <person name="Abouelleil A."/>
            <person name="Allen A.W."/>
            <person name="Alvarado L."/>
            <person name="Arachchi H.M."/>
            <person name="Berlin A.M."/>
            <person name="Chapman S.B."/>
            <person name="Gainer-Dewar J."/>
            <person name="Goldberg J."/>
            <person name="Griggs A."/>
            <person name="Gujja S."/>
            <person name="Hansen M."/>
            <person name="Howarth C."/>
            <person name="Imamovic A."/>
            <person name="Ireland A."/>
            <person name="Larimer J."/>
            <person name="McCowan C."/>
            <person name="Murphy C."/>
            <person name="Pearson M."/>
            <person name="Poon T.W."/>
            <person name="Priest M."/>
            <person name="Roberts A."/>
            <person name="Saif S."/>
            <person name="Shea T."/>
            <person name="Sisk P."/>
            <person name="Sykes S."/>
            <person name="Wortman J."/>
            <person name="Nusbaum C."/>
            <person name="Birren B."/>
        </authorList>
    </citation>
    <scope>NUCLEOTIDE SEQUENCE [LARGE SCALE GENOMIC DNA]</scope>
    <source>
        <strain evidence="3 5">ATCC 49464</strain>
    </source>
</reference>
<keyword evidence="1" id="KW-0175">Coiled coil</keyword>